<evidence type="ECO:0000313" key="2">
    <source>
        <dbReference type="EMBL" id="CAH3133987.1"/>
    </source>
</evidence>
<protein>
    <submittedName>
        <fullName evidence="2">Uncharacterized protein</fullName>
    </submittedName>
</protein>
<evidence type="ECO:0000313" key="3">
    <source>
        <dbReference type="Proteomes" id="UP001159428"/>
    </source>
</evidence>
<dbReference type="AlphaFoldDB" id="A0AAU9X1K3"/>
<dbReference type="Proteomes" id="UP001159428">
    <property type="component" value="Unassembled WGS sequence"/>
</dbReference>
<comment type="caution">
    <text evidence="2">The sequence shown here is derived from an EMBL/GenBank/DDBJ whole genome shotgun (WGS) entry which is preliminary data.</text>
</comment>
<organism evidence="2 3">
    <name type="scientific">Pocillopora meandrina</name>
    <dbReference type="NCBI Taxonomy" id="46732"/>
    <lineage>
        <taxon>Eukaryota</taxon>
        <taxon>Metazoa</taxon>
        <taxon>Cnidaria</taxon>
        <taxon>Anthozoa</taxon>
        <taxon>Hexacorallia</taxon>
        <taxon>Scleractinia</taxon>
        <taxon>Astrocoeniina</taxon>
        <taxon>Pocilloporidae</taxon>
        <taxon>Pocillopora</taxon>
    </lineage>
</organism>
<accession>A0AAU9X1K3</accession>
<feature type="non-terminal residue" evidence="2">
    <location>
        <position position="1"/>
    </location>
</feature>
<gene>
    <name evidence="2" type="ORF">PMEA_00015633</name>
</gene>
<reference evidence="2 3" key="1">
    <citation type="submission" date="2022-05" db="EMBL/GenBank/DDBJ databases">
        <authorList>
            <consortium name="Genoscope - CEA"/>
            <person name="William W."/>
        </authorList>
    </citation>
    <scope>NUCLEOTIDE SEQUENCE [LARGE SCALE GENOMIC DNA]</scope>
</reference>
<dbReference type="EMBL" id="CALNXJ010000028">
    <property type="protein sequence ID" value="CAH3133987.1"/>
    <property type="molecule type" value="Genomic_DNA"/>
</dbReference>
<evidence type="ECO:0000256" key="1">
    <source>
        <dbReference type="SAM" id="MobiDB-lite"/>
    </source>
</evidence>
<proteinExistence type="predicted"/>
<keyword evidence="3" id="KW-1185">Reference proteome</keyword>
<feature type="compositionally biased region" description="Basic and acidic residues" evidence="1">
    <location>
        <begin position="30"/>
        <end position="41"/>
    </location>
</feature>
<name>A0AAU9X1K3_9CNID</name>
<sequence length="137" mass="15708">WRRFRQFLRRNPAPKETINVAGKVKKCSKETGHLGKCDSKRQVNRAPNAPRQLSPAKVQEDASSKKEQDRYLGFTKGDRCSSRGISFIVWAWDFLAANASNETMGILMSNNKRGRFLQGIFERAINDYQKSEEVPRC</sequence>
<feature type="region of interest" description="Disordered" evidence="1">
    <location>
        <begin position="30"/>
        <end position="68"/>
    </location>
</feature>
<feature type="compositionally biased region" description="Basic and acidic residues" evidence="1">
    <location>
        <begin position="58"/>
        <end position="68"/>
    </location>
</feature>